<evidence type="ECO:0000313" key="7">
    <source>
        <dbReference type="EMBL" id="RNF26562.1"/>
    </source>
</evidence>
<dbReference type="OrthoDB" id="3176171at2759"/>
<feature type="region of interest" description="Disordered" evidence="5">
    <location>
        <begin position="567"/>
        <end position="586"/>
    </location>
</feature>
<evidence type="ECO:0000256" key="3">
    <source>
        <dbReference type="PROSITE-ProRule" id="PRU00283"/>
    </source>
</evidence>
<comment type="similarity">
    <text evidence="3">Belongs to the TRAFAC class myosin-kinesin ATPase superfamily. Kinesin family.</text>
</comment>
<dbReference type="InterPro" id="IPR001752">
    <property type="entry name" value="Kinesin_motor_dom"/>
</dbReference>
<evidence type="ECO:0000256" key="1">
    <source>
        <dbReference type="ARBA" id="ARBA00022741"/>
    </source>
</evidence>
<dbReference type="GO" id="GO:0007018">
    <property type="term" value="P:microtubule-based movement"/>
    <property type="evidence" value="ECO:0007669"/>
    <property type="project" value="InterPro"/>
</dbReference>
<dbReference type="PROSITE" id="PS50067">
    <property type="entry name" value="KINESIN_MOTOR_2"/>
    <property type="match status" value="1"/>
</dbReference>
<evidence type="ECO:0000259" key="6">
    <source>
        <dbReference type="PROSITE" id="PS50067"/>
    </source>
</evidence>
<dbReference type="SMART" id="SM00129">
    <property type="entry name" value="KISc"/>
    <property type="match status" value="1"/>
</dbReference>
<feature type="region of interest" description="Disordered" evidence="5">
    <location>
        <begin position="611"/>
        <end position="632"/>
    </location>
</feature>
<name>A0A422Q9B9_9TRYP</name>
<protein>
    <submittedName>
        <fullName evidence="7">Putative Unc104-like kinesin</fullName>
    </submittedName>
</protein>
<feature type="binding site" evidence="3">
    <location>
        <begin position="95"/>
        <end position="102"/>
    </location>
    <ligand>
        <name>ATP</name>
        <dbReference type="ChEBI" id="CHEBI:30616"/>
    </ligand>
</feature>
<dbReference type="RefSeq" id="XP_029231768.1">
    <property type="nucleotide sequence ID" value="XM_029368103.1"/>
</dbReference>
<comment type="caution">
    <text evidence="7">The sequence shown here is derived from an EMBL/GenBank/DDBJ whole genome shotgun (WGS) entry which is preliminary data.</text>
</comment>
<dbReference type="Pfam" id="PF00225">
    <property type="entry name" value="Kinesin"/>
    <property type="match status" value="1"/>
</dbReference>
<evidence type="ECO:0000256" key="5">
    <source>
        <dbReference type="SAM" id="MobiDB-lite"/>
    </source>
</evidence>
<dbReference type="GeneID" id="40314776"/>
<dbReference type="PROSITE" id="PS00411">
    <property type="entry name" value="KINESIN_MOTOR_1"/>
    <property type="match status" value="1"/>
</dbReference>
<dbReference type="PANTHER" id="PTHR47117">
    <property type="entry name" value="STAR-RELATED LIPID TRANSFER PROTEIN 9"/>
    <property type="match status" value="1"/>
</dbReference>
<keyword evidence="3" id="KW-0505">Motor protein</keyword>
<dbReference type="EMBL" id="MKKU01000037">
    <property type="protein sequence ID" value="RNF26562.1"/>
    <property type="molecule type" value="Genomic_DNA"/>
</dbReference>
<accession>A0A422Q9B9</accession>
<feature type="region of interest" description="Disordered" evidence="5">
    <location>
        <begin position="663"/>
        <end position="691"/>
    </location>
</feature>
<feature type="compositionally biased region" description="Basic and acidic residues" evidence="5">
    <location>
        <begin position="665"/>
        <end position="674"/>
    </location>
</feature>
<dbReference type="InterPro" id="IPR036961">
    <property type="entry name" value="Kinesin_motor_dom_sf"/>
</dbReference>
<evidence type="ECO:0000313" key="8">
    <source>
        <dbReference type="Proteomes" id="UP000284403"/>
    </source>
</evidence>
<keyword evidence="4" id="KW-0175">Coiled coil</keyword>
<organism evidence="7 8">
    <name type="scientific">Trypanosoma conorhini</name>
    <dbReference type="NCBI Taxonomy" id="83891"/>
    <lineage>
        <taxon>Eukaryota</taxon>
        <taxon>Discoba</taxon>
        <taxon>Euglenozoa</taxon>
        <taxon>Kinetoplastea</taxon>
        <taxon>Metakinetoplastina</taxon>
        <taxon>Trypanosomatida</taxon>
        <taxon>Trypanosomatidae</taxon>
        <taxon>Trypanosoma</taxon>
    </lineage>
</organism>
<gene>
    <name evidence="7" type="ORF">Tco025E_01165</name>
</gene>
<dbReference type="Pfam" id="PF25404">
    <property type="entry name" value="PH_29"/>
    <property type="match status" value="1"/>
</dbReference>
<feature type="domain" description="Kinesin motor" evidence="6">
    <location>
        <begin position="2"/>
        <end position="345"/>
    </location>
</feature>
<dbReference type="GO" id="GO:0003777">
    <property type="term" value="F:microtubule motor activity"/>
    <property type="evidence" value="ECO:0007669"/>
    <property type="project" value="InterPro"/>
</dbReference>
<reference evidence="7 8" key="1">
    <citation type="journal article" date="2018" name="BMC Genomics">
        <title>Genomic comparison of Trypanosoma conorhini and Trypanosoma rangeli to Trypanosoma cruzi strains of high and low virulence.</title>
        <authorList>
            <person name="Bradwell K.R."/>
            <person name="Koparde V.N."/>
            <person name="Matveyev A.V."/>
            <person name="Serrano M.G."/>
            <person name="Alves J.M."/>
            <person name="Parikh H."/>
            <person name="Huang B."/>
            <person name="Lee V."/>
            <person name="Espinosa-Alvarez O."/>
            <person name="Ortiz P.A."/>
            <person name="Costa-Martins A.G."/>
            <person name="Teixeira M.M."/>
            <person name="Buck G.A."/>
        </authorList>
    </citation>
    <scope>NUCLEOTIDE SEQUENCE [LARGE SCALE GENOMIC DNA]</scope>
    <source>
        <strain evidence="7 8">025E</strain>
    </source>
</reference>
<evidence type="ECO:0000256" key="4">
    <source>
        <dbReference type="SAM" id="Coils"/>
    </source>
</evidence>
<dbReference type="InterPro" id="IPR019821">
    <property type="entry name" value="Kinesin_motor_CS"/>
</dbReference>
<proteinExistence type="inferred from homology"/>
<dbReference type="InterPro" id="IPR057607">
    <property type="entry name" value="PH_kinetoplastids"/>
</dbReference>
<feature type="compositionally biased region" description="Low complexity" evidence="5">
    <location>
        <begin position="576"/>
        <end position="586"/>
    </location>
</feature>
<sequence length="1541" mass="168166">MSVKVAVRCRPLSLDEQAEKTTVIVRMNDGEVTVLDSLEGLGGKFAFDEALWSTQVVSEGCTNPHASQSTVYRCVASELMNHVVTGYNGCIFAYGQTGSGKTYSMMGIPTDLGVIPRVAASLFTEVNNLASSGVESCVEVSFFEIYNERVRCLLCPAAGDFDNSTLRVREHPKFGPFIEGLTKFLVSTEDELLRLLDDGNKIRTSGATAMNAVSSRSHAVFVVTLTQRRTNGRLVTTKTSKLNLVDLAGSERASKSMATGKRFTEGANINKSLMCLGNVISSLAEEQETGRQRHIPYRDSVLTWILKDNLGGNSKTVMLATISPSSAQYEETMSTLRYAERAKRIVNKAVVNESNNNEVIAALQKEIEQLKCQLQGASESDRDGLAEQLAASEAFQKELQMTMDEKLAESRRLMEEHKSEMQRLEEELEAQRGEIAHLRHDNAEKERRIHGLLQHIEEAKKRLGGRGDTEVEQLLQQVAVLESEQNAASTATRVTATANTPRAANGTVLPLERPGDVRLQLKDDGKATGRGLARTLESVGSEQPPAESAATPRGGQQRRFLDRHGNVTGEKVGGEAPPSSSSTAAADLVVDEDLLLEELLELEERFEAHEPAEEAADAADGVHAGGGGSADSDLLAELDDSLVLDESDLELDLELDLDVAADESAGAKDEERGEAAAAAHPAGDVRLDENGDGGNDVNAAAAGQELLEIVGGVQPSGHEREAFDVSNAPKHCAAAVPQGMTTDSITPKETIAAEKEIAPDAANGIVGNDTSHATKSDAVTATDADTAVDAAAVNAADASTATTTVTGDAAIDAATSTDAASLPATTPLLAPFTALTTLVVPSHALPNNRYLLEPFKVIKINGATLIGGKKDRIWLVDFFKRRFANLDMTGYMSFHYPAGNLFRVEKDPCNSRRLTLHFFEAPHPYELEFTCTGRRHRFYEVAMALRRNSIMWCPSLCLGNEQDVILHVQGTTIDRPNAKSVRVSGDSKFMVARTPYEVVDMWYGCFSMRDRPLPRSAAVLNSFMPQGSHEVYVIGVMDVPRAFIGNDALSKYFLDYLGPSLHYVLANTTVSSKRRKTNNAMIVIVRHSFILRTSHIEAMETTPVFRDDIPKGAFTSVGCALRLNEVGIGILLLNAKPIECTVSRRAAAMRLMMSSFPFGDPFVDIGARFDYFVVSGAFNFGADFRQEDMLLAQMKAGNLMSDLVEATPSSAILTATEPIRIFYAFRPRVCRLDVKQYTTSRALAAPNAFIAADVFCQRAYLGVFSEEVPRVQLVFDNLTLASPNHRIPAVGSPELRISADWIEQSPLLTALFKEGDAYKLSGPAVPVVAPTVSNATFLRLQAVTFSLLGFLPAAATREQSVIASGTLPLKDMLQLGEVVEFSTALYYRACHVGTLSGTLFLAAYERDTAGLAGLESERDVLVVSCYENQILEGKCWVPTVFSQHHAYSFSGEEATTECSREGCVLPDRSKWVWLNLWRHEVFPHDAEGWTYSEGFDQPFHPTRLSKTSLVRRRRWTRVMQASDPMTYHNYVMLQRPQNAAC</sequence>
<keyword evidence="8" id="KW-1185">Reference proteome</keyword>
<dbReference type="SUPFAM" id="SSF52540">
    <property type="entry name" value="P-loop containing nucleoside triphosphate hydrolases"/>
    <property type="match status" value="1"/>
</dbReference>
<feature type="coiled-coil region" evidence="4">
    <location>
        <begin position="353"/>
        <end position="491"/>
    </location>
</feature>
<evidence type="ECO:0000256" key="2">
    <source>
        <dbReference type="ARBA" id="ARBA00022840"/>
    </source>
</evidence>
<dbReference type="GO" id="GO:0005524">
    <property type="term" value="F:ATP binding"/>
    <property type="evidence" value="ECO:0007669"/>
    <property type="project" value="UniProtKB-UniRule"/>
</dbReference>
<keyword evidence="2 3" id="KW-0067">ATP-binding</keyword>
<dbReference type="PRINTS" id="PR00380">
    <property type="entry name" value="KINESINHEAVY"/>
</dbReference>
<feature type="region of interest" description="Disordered" evidence="5">
    <location>
        <begin position="535"/>
        <end position="559"/>
    </location>
</feature>
<dbReference type="Proteomes" id="UP000284403">
    <property type="component" value="Unassembled WGS sequence"/>
</dbReference>
<keyword evidence="1 3" id="KW-0547">Nucleotide-binding</keyword>
<dbReference type="InterPro" id="IPR027417">
    <property type="entry name" value="P-loop_NTPase"/>
</dbReference>
<dbReference type="Gene3D" id="3.40.850.10">
    <property type="entry name" value="Kinesin motor domain"/>
    <property type="match status" value="1"/>
</dbReference>
<dbReference type="GO" id="GO:0008017">
    <property type="term" value="F:microtubule binding"/>
    <property type="evidence" value="ECO:0007669"/>
    <property type="project" value="InterPro"/>
</dbReference>